<dbReference type="OrthoDB" id="9806163at2"/>
<dbReference type="SUPFAM" id="SSF49785">
    <property type="entry name" value="Galactose-binding domain-like"/>
    <property type="match status" value="1"/>
</dbReference>
<evidence type="ECO:0000256" key="2">
    <source>
        <dbReference type="SAM" id="SignalP"/>
    </source>
</evidence>
<name>A0A4Q9H2R9_9BURK</name>
<dbReference type="InterPro" id="IPR000383">
    <property type="entry name" value="Xaa-Pro-like_dom"/>
</dbReference>
<feature type="domain" description="Xaa-Pro dipeptidyl-peptidase C-terminal" evidence="3">
    <location>
        <begin position="383"/>
        <end position="670"/>
    </location>
</feature>
<dbReference type="NCBIfam" id="TIGR00976">
    <property type="entry name" value="CocE_NonD"/>
    <property type="match status" value="1"/>
</dbReference>
<evidence type="ECO:0000259" key="3">
    <source>
        <dbReference type="SMART" id="SM00939"/>
    </source>
</evidence>
<dbReference type="InterPro" id="IPR008979">
    <property type="entry name" value="Galactose-bd-like_sf"/>
</dbReference>
<sequence>MLSIAPHRHSLSRLAALLLTAGLCASAQAQTTTLGTRGQLSQASTPVTSNAGAIWKEYTRAAEYPNAVTLPLQFITTRTGQKLAVLVTVPADASNKPVAGRFPAILTQTAYRIDTGQLLGGVVLTGNTLLVGGKDEFMIRRGYVSVAVDVLGSGLSDGEAQLLGEAEQAAYGEAVEWVTKQAWFNGNLGLAGTSYLGITSLMTAGQQHPAVKAVFSEVPMGDAYRGTVGIGGLLNAQFISLWLPLTQSLSVLGNKSAQDKYPEYADQIAAATAQHVAAINSWYLPTVENSLKGQSGYATDDGSFWSVRSPIEKASRINVPTFIIGSSNDIFQRDEPLLYEQLKQRVNTKLVVLPGSHIGAVQTALSGASASSGGAPEASKLMLQWFDQYLKGMNTGAAALPNVTQFVQGYGSSDKYARSTDWPHPQMTPQRLYLRGNGGLTTQAPAAGEAARTVSEPKAPVVTYAASSDGTTVKSSVTLNDGSDCSSSYVQWSLGLGGLLPKACYTNSNTVERAQGALIFETAPLQADMYLNGPMQADIWMSSTKREAAVAVRVDAVDIWGKATPISTGLMSAAFRAVDPSRSRYVKGTMIQPWHPFTTASRLAVVPGQPMLVPVEVFPAAALVKKGQKLRVAISASNQAMGIWPQPQQAEANGGVNTFYNDPARPSSIVLPLVPVSALN</sequence>
<dbReference type="Gene3D" id="3.40.50.1820">
    <property type="entry name" value="alpha/beta hydrolase"/>
    <property type="match status" value="1"/>
</dbReference>
<proteinExistence type="predicted"/>
<dbReference type="Pfam" id="PF02129">
    <property type="entry name" value="Peptidase_S15"/>
    <property type="match status" value="1"/>
</dbReference>
<dbReference type="Gene3D" id="1.10.3020.10">
    <property type="entry name" value="alpha-amino acid ester hydrolase ( Helical cap domain)"/>
    <property type="match status" value="1"/>
</dbReference>
<dbReference type="EMBL" id="SIXI01000003">
    <property type="protein sequence ID" value="TBO31377.1"/>
    <property type="molecule type" value="Genomic_DNA"/>
</dbReference>
<dbReference type="Pfam" id="PF08530">
    <property type="entry name" value="PepX_C"/>
    <property type="match status" value="1"/>
</dbReference>
<dbReference type="InterPro" id="IPR029058">
    <property type="entry name" value="AB_hydrolase_fold"/>
</dbReference>
<dbReference type="GO" id="GO:0008239">
    <property type="term" value="F:dipeptidyl-peptidase activity"/>
    <property type="evidence" value="ECO:0007669"/>
    <property type="project" value="InterPro"/>
</dbReference>
<keyword evidence="1 4" id="KW-0378">Hydrolase</keyword>
<dbReference type="InterPro" id="IPR005674">
    <property type="entry name" value="CocE/Ser_esterase"/>
</dbReference>
<organism evidence="4 5">
    <name type="scientific">Aquabacterium lacunae</name>
    <dbReference type="NCBI Taxonomy" id="2528630"/>
    <lineage>
        <taxon>Bacteria</taxon>
        <taxon>Pseudomonadati</taxon>
        <taxon>Pseudomonadota</taxon>
        <taxon>Betaproteobacteria</taxon>
        <taxon>Burkholderiales</taxon>
        <taxon>Aquabacterium</taxon>
    </lineage>
</organism>
<feature type="signal peptide" evidence="2">
    <location>
        <begin position="1"/>
        <end position="29"/>
    </location>
</feature>
<evidence type="ECO:0000256" key="1">
    <source>
        <dbReference type="ARBA" id="ARBA00022801"/>
    </source>
</evidence>
<accession>A0A4Q9H2R9</accession>
<protein>
    <submittedName>
        <fullName evidence="4">CocE/NonD family hydrolase</fullName>
    </submittedName>
</protein>
<keyword evidence="2" id="KW-0732">Signal</keyword>
<dbReference type="RefSeq" id="WP_130967831.1">
    <property type="nucleotide sequence ID" value="NZ_SIXI01000003.1"/>
</dbReference>
<feature type="chain" id="PRO_5020601700" evidence="2">
    <location>
        <begin position="30"/>
        <end position="680"/>
    </location>
</feature>
<gene>
    <name evidence="4" type="ORF">EYS42_09060</name>
</gene>
<dbReference type="Gene3D" id="2.60.120.260">
    <property type="entry name" value="Galactose-binding domain-like"/>
    <property type="match status" value="1"/>
</dbReference>
<dbReference type="SMART" id="SM00939">
    <property type="entry name" value="PepX_C"/>
    <property type="match status" value="1"/>
</dbReference>
<reference evidence="4 5" key="1">
    <citation type="submission" date="2019-02" db="EMBL/GenBank/DDBJ databases">
        <title>Aquabacterium sp. strain KMB7.</title>
        <authorList>
            <person name="Chen W.-M."/>
        </authorList>
    </citation>
    <scope>NUCLEOTIDE SEQUENCE [LARGE SCALE GENOMIC DNA]</scope>
    <source>
        <strain evidence="4 5">KMB7</strain>
    </source>
</reference>
<dbReference type="AlphaFoldDB" id="A0A4Q9H2R9"/>
<comment type="caution">
    <text evidence="4">The sequence shown here is derived from an EMBL/GenBank/DDBJ whole genome shotgun (WGS) entry which is preliminary data.</text>
</comment>
<keyword evidence="5" id="KW-1185">Reference proteome</keyword>
<evidence type="ECO:0000313" key="5">
    <source>
        <dbReference type="Proteomes" id="UP000292120"/>
    </source>
</evidence>
<dbReference type="Proteomes" id="UP000292120">
    <property type="component" value="Unassembled WGS sequence"/>
</dbReference>
<dbReference type="SUPFAM" id="SSF53474">
    <property type="entry name" value="alpha/beta-Hydrolases"/>
    <property type="match status" value="1"/>
</dbReference>
<evidence type="ECO:0000313" key="4">
    <source>
        <dbReference type="EMBL" id="TBO31377.1"/>
    </source>
</evidence>
<dbReference type="InterPro" id="IPR013736">
    <property type="entry name" value="Xaa-Pro_dipept_C"/>
</dbReference>